<proteinExistence type="predicted"/>
<sequence>MKPTKNLAPTAPEAQRMRLRYGFNEIDAWWHVALGEHRERIHKHLRRMNTSVIRIFVFDKPVPDPIGQWSLFAAYVQGVLDAGAVPMITFAKFHPPHDDPRNLRSFVNRCTEIVWGCMEQWGVQAMRDWYWCVWNEPNNVLIGGGLSFAQYRRIYEEVATAILDLIGPHLNGQKARIGGPAIDGTHQAFWMDWIARLVVEVDDALVGFVSWHRYGDWRPAALSASLGVDIFGVPETPEGAGFEALLMAQTPAYEARARGVGRLLVGRDILNVCGEVNAIAHHDRNYTRCLNQNAFGAAYYASALIHLVRGGADLEMRWTATDNDDAYGLLARDGAPSAACRAKELFAQHVRHGDLVSFPNCPGGAPDIDAVVSCGGDGRRSGVFVHTSAGPRTLVISDWDETLGDCDEVLRVDKSTGDEVSRERFDGTVRLDGYGVAVITTGPPDGPATR</sequence>
<dbReference type="Proteomes" id="UP000237968">
    <property type="component" value="Unassembled WGS sequence"/>
</dbReference>
<keyword evidence="1" id="KW-0326">Glycosidase</keyword>
<protein>
    <submittedName>
        <fullName evidence="1">Beta-xylosidase</fullName>
        <ecNumber evidence="1">3.2.1.37</ecNumber>
    </submittedName>
</protein>
<dbReference type="SUPFAM" id="SSF51445">
    <property type="entry name" value="(Trans)glycosidases"/>
    <property type="match status" value="1"/>
</dbReference>
<dbReference type="InterPro" id="IPR017853">
    <property type="entry name" value="GH"/>
</dbReference>
<evidence type="ECO:0000313" key="1">
    <source>
        <dbReference type="EMBL" id="PRQ02450.1"/>
    </source>
</evidence>
<dbReference type="EMBL" id="PVNK01000118">
    <property type="protein sequence ID" value="PRQ02450.1"/>
    <property type="molecule type" value="Genomic_DNA"/>
</dbReference>
<comment type="caution">
    <text evidence="1">The sequence shown here is derived from an EMBL/GenBank/DDBJ whole genome shotgun (WGS) entry which is preliminary data.</text>
</comment>
<name>A0A2S9YBG6_9BACT</name>
<dbReference type="GO" id="GO:0009044">
    <property type="term" value="F:xylan 1,4-beta-xylosidase activity"/>
    <property type="evidence" value="ECO:0007669"/>
    <property type="project" value="UniProtKB-EC"/>
</dbReference>
<dbReference type="RefSeq" id="WP_106391690.1">
    <property type="nucleotide sequence ID" value="NZ_PVNK01000118.1"/>
</dbReference>
<keyword evidence="1" id="KW-0378">Hydrolase</keyword>
<dbReference type="OrthoDB" id="9776971at2"/>
<gene>
    <name evidence="1" type="primary">xynB</name>
    <name evidence="1" type="ORF">ENSA5_22680</name>
</gene>
<accession>A0A2S9YBG6</accession>
<keyword evidence="2" id="KW-1185">Reference proteome</keyword>
<dbReference type="EC" id="3.2.1.37" evidence="1"/>
<organism evidence="1 2">
    <name type="scientific">Enhygromyxa salina</name>
    <dbReference type="NCBI Taxonomy" id="215803"/>
    <lineage>
        <taxon>Bacteria</taxon>
        <taxon>Pseudomonadati</taxon>
        <taxon>Myxococcota</taxon>
        <taxon>Polyangia</taxon>
        <taxon>Nannocystales</taxon>
        <taxon>Nannocystaceae</taxon>
        <taxon>Enhygromyxa</taxon>
    </lineage>
</organism>
<dbReference type="Gene3D" id="3.20.20.80">
    <property type="entry name" value="Glycosidases"/>
    <property type="match status" value="1"/>
</dbReference>
<reference evidence="1 2" key="1">
    <citation type="submission" date="2018-03" db="EMBL/GenBank/DDBJ databases">
        <title>Draft Genome Sequences of the Obligatory Marine Myxobacteria Enhygromyxa salina SWB005.</title>
        <authorList>
            <person name="Poehlein A."/>
            <person name="Moghaddam J.A."/>
            <person name="Harms H."/>
            <person name="Alanjari M."/>
            <person name="Koenig G.M."/>
            <person name="Daniel R."/>
            <person name="Schaeberle T.F."/>
        </authorList>
    </citation>
    <scope>NUCLEOTIDE SEQUENCE [LARGE SCALE GENOMIC DNA]</scope>
    <source>
        <strain evidence="1 2">SWB005</strain>
    </source>
</reference>
<dbReference type="AlphaFoldDB" id="A0A2S9YBG6"/>
<evidence type="ECO:0000313" key="2">
    <source>
        <dbReference type="Proteomes" id="UP000237968"/>
    </source>
</evidence>